<feature type="transmembrane region" description="Helical" evidence="1">
    <location>
        <begin position="499"/>
        <end position="518"/>
    </location>
</feature>
<keyword evidence="1" id="KW-0812">Transmembrane</keyword>
<keyword evidence="1" id="KW-0472">Membrane</keyword>
<reference evidence="2 3" key="1">
    <citation type="submission" date="2011-08" db="EMBL/GenBank/DDBJ databases">
        <authorList>
            <person name="Liu Z.J."/>
            <person name="Shi F.L."/>
            <person name="Lu J.Q."/>
            <person name="Li M."/>
            <person name="Wang Z.L."/>
        </authorList>
    </citation>
    <scope>NUCLEOTIDE SEQUENCE [LARGE SCALE GENOMIC DNA]</scope>
    <source>
        <strain evidence="2 3">USNM 41457</strain>
    </source>
</reference>
<dbReference type="VEuPathDB" id="MicrosporidiaDB:EDEG_03569"/>
<accession>J9D289</accession>
<comment type="caution">
    <text evidence="2">The sequence shown here is derived from an EMBL/GenBank/DDBJ whole genome shotgun (WGS) entry which is preliminary data.</text>
</comment>
<protein>
    <submittedName>
        <fullName evidence="2">Uncharacterized protein</fullName>
    </submittedName>
</protein>
<evidence type="ECO:0000313" key="3">
    <source>
        <dbReference type="Proteomes" id="UP000003163"/>
    </source>
</evidence>
<keyword evidence="3" id="KW-1185">Reference proteome</keyword>
<name>J9D289_EDHAE</name>
<evidence type="ECO:0000256" key="1">
    <source>
        <dbReference type="SAM" id="Phobius"/>
    </source>
</evidence>
<proteinExistence type="predicted"/>
<sequence>MKSFANVIQAFSDRFNMCFGILMLFVLSFCLTFRGISTSQVTETIDSQANSTSYSILHDTENFSHLRTEDMLKIAYEPGVLQKNMNLKPQNVSDEISDTSKPAENIKLDINEEDLRILNDMKNKISENNEAIFEQYKIEEIFSGLSKLGIEDPNEEFIWKGRLFRMIRYSDHVKQLSEKFKSIRVRFVDYEMAADSILEFYERHLFFSQFINDKFLYQPITNVSEGDSYCKTPNSIVKAVDVISIEPHDRYHSFIDENRVFIKKYNRIFELFWQKFFVLLNQNLARHTYRSGVEIGSFYELNKNVNTIYDLSLINFRPFINETVQSYLPNQDIKANLMINALNIETYRNFFSEYDSLIFPLNYFLTRCNDEIDFSEMFQTVDEKMTLSQYAINKFNKLFDFVRLEEYRIVGNTLNEHEYEHYDECENKQVKRAEKRSDEFGIFIVVQDFSTKTNRGADGKHNSCLSDINHYIGLYRKNGPTLKKLCRQCRRRNKRICSYFVLFLFLFKFVFVFVNYGFKEFFS</sequence>
<evidence type="ECO:0000313" key="2">
    <source>
        <dbReference type="EMBL" id="EJW01961.1"/>
    </source>
</evidence>
<gene>
    <name evidence="2" type="ORF">EDEG_03569</name>
</gene>
<dbReference type="Proteomes" id="UP000003163">
    <property type="component" value="Unassembled WGS sequence"/>
</dbReference>
<dbReference type="AlphaFoldDB" id="J9D289"/>
<dbReference type="EMBL" id="AFBI03000099">
    <property type="protein sequence ID" value="EJW01961.1"/>
    <property type="molecule type" value="Genomic_DNA"/>
</dbReference>
<reference evidence="3" key="2">
    <citation type="submission" date="2015-07" db="EMBL/GenBank/DDBJ databases">
        <title>Contrasting host-pathogen interactions and genome evolution in two generalist and specialist microsporidian pathogens of mosquitoes.</title>
        <authorList>
            <consortium name="The Broad Institute Genomics Platform"/>
            <consortium name="The Broad Institute Genome Sequencing Center for Infectious Disease"/>
            <person name="Cuomo C.A."/>
            <person name="Sanscrainte N.D."/>
            <person name="Goldberg J.M."/>
            <person name="Heiman D."/>
            <person name="Young S."/>
            <person name="Zeng Q."/>
            <person name="Becnel J.J."/>
            <person name="Birren B.W."/>
        </authorList>
    </citation>
    <scope>NUCLEOTIDE SEQUENCE [LARGE SCALE GENOMIC DNA]</scope>
    <source>
        <strain evidence="3">USNM 41457</strain>
    </source>
</reference>
<dbReference type="HOGENOM" id="CLU_552097_0_0_1"/>
<organism evidence="2 3">
    <name type="scientific">Edhazardia aedis (strain USNM 41457)</name>
    <name type="common">Microsporidian parasite</name>
    <dbReference type="NCBI Taxonomy" id="1003232"/>
    <lineage>
        <taxon>Eukaryota</taxon>
        <taxon>Fungi</taxon>
        <taxon>Fungi incertae sedis</taxon>
        <taxon>Microsporidia</taxon>
        <taxon>Edhazardia</taxon>
    </lineage>
</organism>
<dbReference type="InParanoid" id="J9D289"/>
<keyword evidence="1" id="KW-1133">Transmembrane helix</keyword>